<reference evidence="3" key="1">
    <citation type="journal article" date="2020" name="Stud. Mycol.">
        <title>101 Dothideomycetes genomes: a test case for predicting lifestyles and emergence of pathogens.</title>
        <authorList>
            <person name="Haridas S."/>
            <person name="Albert R."/>
            <person name="Binder M."/>
            <person name="Bloem J."/>
            <person name="Labutti K."/>
            <person name="Salamov A."/>
            <person name="Andreopoulos B."/>
            <person name="Baker S."/>
            <person name="Barry K."/>
            <person name="Bills G."/>
            <person name="Bluhm B."/>
            <person name="Cannon C."/>
            <person name="Castanera R."/>
            <person name="Culley D."/>
            <person name="Daum C."/>
            <person name="Ezra D."/>
            <person name="Gonzalez J."/>
            <person name="Henrissat B."/>
            <person name="Kuo A."/>
            <person name="Liang C."/>
            <person name="Lipzen A."/>
            <person name="Lutzoni F."/>
            <person name="Magnuson J."/>
            <person name="Mondo S."/>
            <person name="Nolan M."/>
            <person name="Ohm R."/>
            <person name="Pangilinan J."/>
            <person name="Park H.-J."/>
            <person name="Ramirez L."/>
            <person name="Alfaro M."/>
            <person name="Sun H."/>
            <person name="Tritt A."/>
            <person name="Yoshinaga Y."/>
            <person name="Zwiers L.-H."/>
            <person name="Turgeon B."/>
            <person name="Goodwin S."/>
            <person name="Spatafora J."/>
            <person name="Crous P."/>
            <person name="Grigoriev I."/>
        </authorList>
    </citation>
    <scope>NUCLEOTIDE SEQUENCE</scope>
    <source>
        <strain evidence="3">CBS 107.79</strain>
    </source>
</reference>
<name>A0A6A5VDQ2_9PLEO</name>
<feature type="compositionally biased region" description="Basic and acidic residues" evidence="2">
    <location>
        <begin position="57"/>
        <end position="68"/>
    </location>
</feature>
<protein>
    <submittedName>
        <fullName evidence="3">WD40 repeat-like protein</fullName>
    </submittedName>
</protein>
<dbReference type="PANTHER" id="PTHR44675">
    <property type="entry name" value="PAK1 INTERACTING PROTEIN 1"/>
    <property type="match status" value="1"/>
</dbReference>
<dbReference type="AlphaFoldDB" id="A0A6A5VDQ2"/>
<sequence length="546" mass="58022">MPSKKFVLLAEHIQQHKHYANNRAMAKRKREVVDARNPAKALKSGKEGAASTPKRTVRTESPAHRSKETAVNGQATTGAESKATAGSISNDANDTTTVQIITGSYERVLHGFTAAIPHSLVTGKDDTAEEDRPKIEFSDTFLFNAHISAIRCLALTPPTEESSKVILASGSTDERINLYTLSTAPPAPSKSKPKLPSLHGASVSENSKNKELGALLHHASSVTALYFPSRSKLLSSSEDSTITITRTRDWAALSTIKAPIPKVQGRPSGDTAAPGEVPAGVNDFAVHPSNKLMVSVSKGEKCMRLWNLITGKKAGVFNFSRDILASVGEGRFGSGEGRKIVWDAASAEELAVAFERSVVIFSIDIKPKAKILPTPRTKIHQVRYLDGHPGILLVSTEDGRIMAYDTNSATAPAGDGDKEDDIPQSNLIAAIGGPAAGFSGRVKDFEILQLSGSTFLIISGSSDGTVRLWKLDAGELKASGEADKDQGFAAAKQVGKLLGTYTTGTRITCLKAFVMTGTPGAEEDEDEDEDVPAEKDGDESSGESSE</sequence>
<dbReference type="Gene3D" id="2.130.10.10">
    <property type="entry name" value="YVTN repeat-like/Quinoprotein amine dehydrogenase"/>
    <property type="match status" value="2"/>
</dbReference>
<organism evidence="3 4">
    <name type="scientific">Bimuria novae-zelandiae CBS 107.79</name>
    <dbReference type="NCBI Taxonomy" id="1447943"/>
    <lineage>
        <taxon>Eukaryota</taxon>
        <taxon>Fungi</taxon>
        <taxon>Dikarya</taxon>
        <taxon>Ascomycota</taxon>
        <taxon>Pezizomycotina</taxon>
        <taxon>Dothideomycetes</taxon>
        <taxon>Pleosporomycetidae</taxon>
        <taxon>Pleosporales</taxon>
        <taxon>Massarineae</taxon>
        <taxon>Didymosphaeriaceae</taxon>
        <taxon>Bimuria</taxon>
    </lineage>
</organism>
<feature type="region of interest" description="Disordered" evidence="2">
    <location>
        <begin position="518"/>
        <end position="546"/>
    </location>
</feature>
<dbReference type="InterPro" id="IPR015943">
    <property type="entry name" value="WD40/YVTN_repeat-like_dom_sf"/>
</dbReference>
<dbReference type="PANTHER" id="PTHR44675:SF1">
    <property type="entry name" value="P21-ACTIVATED PROTEIN KINASE-INTERACTING PROTEIN 1"/>
    <property type="match status" value="1"/>
</dbReference>
<evidence type="ECO:0000313" key="4">
    <source>
        <dbReference type="Proteomes" id="UP000800036"/>
    </source>
</evidence>
<dbReference type="OrthoDB" id="308449at2759"/>
<dbReference type="Proteomes" id="UP000800036">
    <property type="component" value="Unassembled WGS sequence"/>
</dbReference>
<dbReference type="Pfam" id="PF00400">
    <property type="entry name" value="WD40"/>
    <property type="match status" value="2"/>
</dbReference>
<feature type="compositionally biased region" description="Acidic residues" evidence="2">
    <location>
        <begin position="521"/>
        <end position="546"/>
    </location>
</feature>
<evidence type="ECO:0000313" key="3">
    <source>
        <dbReference type="EMBL" id="KAF1974082.1"/>
    </source>
</evidence>
<feature type="region of interest" description="Disordered" evidence="2">
    <location>
        <begin position="31"/>
        <end position="91"/>
    </location>
</feature>
<evidence type="ECO:0000256" key="1">
    <source>
        <dbReference type="PROSITE-ProRule" id="PRU00221"/>
    </source>
</evidence>
<keyword evidence="1" id="KW-0853">WD repeat</keyword>
<proteinExistence type="predicted"/>
<feature type="repeat" description="WD" evidence="1">
    <location>
        <begin position="438"/>
        <end position="479"/>
    </location>
</feature>
<accession>A0A6A5VDQ2</accession>
<dbReference type="SUPFAM" id="SSF50978">
    <property type="entry name" value="WD40 repeat-like"/>
    <property type="match status" value="1"/>
</dbReference>
<dbReference type="EMBL" id="ML976677">
    <property type="protein sequence ID" value="KAF1974082.1"/>
    <property type="molecule type" value="Genomic_DNA"/>
</dbReference>
<feature type="compositionally biased region" description="Polar residues" evidence="2">
    <location>
        <begin position="69"/>
        <end position="91"/>
    </location>
</feature>
<keyword evidence="4" id="KW-1185">Reference proteome</keyword>
<dbReference type="PROSITE" id="PS50082">
    <property type="entry name" value="WD_REPEATS_2"/>
    <property type="match status" value="1"/>
</dbReference>
<dbReference type="InterPro" id="IPR001680">
    <property type="entry name" value="WD40_rpt"/>
</dbReference>
<gene>
    <name evidence="3" type="ORF">BU23DRAFT_553742</name>
</gene>
<dbReference type="InterPro" id="IPR036322">
    <property type="entry name" value="WD40_repeat_dom_sf"/>
</dbReference>
<evidence type="ECO:0000256" key="2">
    <source>
        <dbReference type="SAM" id="MobiDB-lite"/>
    </source>
</evidence>
<dbReference type="InterPro" id="IPR051959">
    <property type="entry name" value="PAK1-Kinase_Regulator"/>
</dbReference>
<feature type="region of interest" description="Disordered" evidence="2">
    <location>
        <begin position="182"/>
        <end position="204"/>
    </location>
</feature>
<dbReference type="SMART" id="SM00320">
    <property type="entry name" value="WD40"/>
    <property type="match status" value="5"/>
</dbReference>